<protein>
    <recommendedName>
        <fullName evidence="7">tRNA(Ile)-lysidine synthase</fullName>
        <ecNumber evidence="7">6.3.4.19</ecNumber>
    </recommendedName>
    <alternativeName>
        <fullName evidence="7">tRNA(Ile)-2-lysyl-cytidine synthase</fullName>
    </alternativeName>
    <alternativeName>
        <fullName evidence="7">tRNA(Ile)-lysidine synthetase</fullName>
    </alternativeName>
</protein>
<comment type="catalytic activity">
    <reaction evidence="6 7">
        <text>cytidine(34) in tRNA(Ile2) + L-lysine + ATP = lysidine(34) in tRNA(Ile2) + AMP + diphosphate + H(+)</text>
        <dbReference type="Rhea" id="RHEA:43744"/>
        <dbReference type="Rhea" id="RHEA-COMP:10625"/>
        <dbReference type="Rhea" id="RHEA-COMP:10670"/>
        <dbReference type="ChEBI" id="CHEBI:15378"/>
        <dbReference type="ChEBI" id="CHEBI:30616"/>
        <dbReference type="ChEBI" id="CHEBI:32551"/>
        <dbReference type="ChEBI" id="CHEBI:33019"/>
        <dbReference type="ChEBI" id="CHEBI:82748"/>
        <dbReference type="ChEBI" id="CHEBI:83665"/>
        <dbReference type="ChEBI" id="CHEBI:456215"/>
        <dbReference type="EC" id="6.3.4.19"/>
    </reaction>
</comment>
<comment type="subcellular location">
    <subcellularLocation>
        <location evidence="7">Cytoplasm</location>
    </subcellularLocation>
</comment>
<dbReference type="EMBL" id="VJOM01000005">
    <property type="protein sequence ID" value="TSE33150.1"/>
    <property type="molecule type" value="Genomic_DNA"/>
</dbReference>
<feature type="binding site" evidence="7">
    <location>
        <begin position="47"/>
        <end position="52"/>
    </location>
    <ligand>
        <name>ATP</name>
        <dbReference type="ChEBI" id="CHEBI:30616"/>
    </ligand>
</feature>
<dbReference type="InterPro" id="IPR012094">
    <property type="entry name" value="tRNA_Ile_lys_synt"/>
</dbReference>
<dbReference type="Proteomes" id="UP000317763">
    <property type="component" value="Unassembled WGS sequence"/>
</dbReference>
<dbReference type="GO" id="GO:0032267">
    <property type="term" value="F:tRNA(Ile)-lysidine synthase activity"/>
    <property type="evidence" value="ECO:0007669"/>
    <property type="project" value="UniProtKB-EC"/>
</dbReference>
<dbReference type="Gene3D" id="1.20.59.20">
    <property type="match status" value="1"/>
</dbReference>
<keyword evidence="1 7" id="KW-0963">Cytoplasm</keyword>
<dbReference type="PANTHER" id="PTHR43033">
    <property type="entry name" value="TRNA(ILE)-LYSIDINE SYNTHASE-RELATED"/>
    <property type="match status" value="1"/>
</dbReference>
<dbReference type="Pfam" id="PF09179">
    <property type="entry name" value="TilS"/>
    <property type="match status" value="1"/>
</dbReference>
<evidence type="ECO:0000313" key="12">
    <source>
        <dbReference type="Proteomes" id="UP000317763"/>
    </source>
</evidence>
<feature type="compositionally biased region" description="Low complexity" evidence="8">
    <location>
        <begin position="337"/>
        <end position="351"/>
    </location>
</feature>
<keyword evidence="3 7" id="KW-0819">tRNA processing</keyword>
<organism evidence="11 12">
    <name type="scientific">Tepidimonas taiwanensis</name>
    <dbReference type="NCBI Taxonomy" id="307486"/>
    <lineage>
        <taxon>Bacteria</taxon>
        <taxon>Pseudomonadati</taxon>
        <taxon>Pseudomonadota</taxon>
        <taxon>Betaproteobacteria</taxon>
        <taxon>Burkholderiales</taxon>
        <taxon>Tepidimonas</taxon>
    </lineage>
</organism>
<keyword evidence="5 7" id="KW-0067">ATP-binding</keyword>
<dbReference type="GO" id="GO:0005737">
    <property type="term" value="C:cytoplasm"/>
    <property type="evidence" value="ECO:0007669"/>
    <property type="project" value="UniProtKB-SubCell"/>
</dbReference>
<comment type="similarity">
    <text evidence="7">Belongs to the tRNA(Ile)-lysidine synthase family.</text>
</comment>
<dbReference type="AlphaFoldDB" id="A0A554XBE2"/>
<accession>A0A554XBE2</accession>
<dbReference type="InterPro" id="IPR011063">
    <property type="entry name" value="TilS/TtcA_N"/>
</dbReference>
<evidence type="ECO:0000313" key="11">
    <source>
        <dbReference type="EMBL" id="TSE33150.1"/>
    </source>
</evidence>
<dbReference type="InterPro" id="IPR015262">
    <property type="entry name" value="tRNA_Ile_lys_synt_subst-bd"/>
</dbReference>
<evidence type="ECO:0000256" key="8">
    <source>
        <dbReference type="SAM" id="MobiDB-lite"/>
    </source>
</evidence>
<dbReference type="HAMAP" id="MF_01161">
    <property type="entry name" value="tRNA_Ile_lys_synt"/>
    <property type="match status" value="1"/>
</dbReference>
<evidence type="ECO:0000259" key="10">
    <source>
        <dbReference type="Pfam" id="PF09179"/>
    </source>
</evidence>
<feature type="region of interest" description="Disordered" evidence="8">
    <location>
        <begin position="332"/>
        <end position="364"/>
    </location>
</feature>
<dbReference type="EC" id="6.3.4.19" evidence="7"/>
<dbReference type="RefSeq" id="WP_082007598.1">
    <property type="nucleotide sequence ID" value="NZ_CP083911.1"/>
</dbReference>
<name>A0A554XBE2_9BURK</name>
<evidence type="ECO:0000256" key="2">
    <source>
        <dbReference type="ARBA" id="ARBA00022598"/>
    </source>
</evidence>
<dbReference type="STRING" id="307486.GCA_000807215_01871"/>
<dbReference type="GO" id="GO:0006400">
    <property type="term" value="P:tRNA modification"/>
    <property type="evidence" value="ECO:0007669"/>
    <property type="project" value="UniProtKB-UniRule"/>
</dbReference>
<dbReference type="SUPFAM" id="SSF82829">
    <property type="entry name" value="MesJ substrate recognition domain-like"/>
    <property type="match status" value="1"/>
</dbReference>
<dbReference type="SUPFAM" id="SSF52402">
    <property type="entry name" value="Adenine nucleotide alpha hydrolases-like"/>
    <property type="match status" value="1"/>
</dbReference>
<comment type="function">
    <text evidence="7">Ligates lysine onto the cytidine present at position 34 of the AUA codon-specific tRNA(Ile) that contains the anticodon CAU, in an ATP-dependent manner. Cytidine is converted to lysidine, thus changing the amino acid specificity of the tRNA from methionine to isoleucine.</text>
</comment>
<evidence type="ECO:0000256" key="7">
    <source>
        <dbReference type="HAMAP-Rule" id="MF_01161"/>
    </source>
</evidence>
<evidence type="ECO:0000256" key="5">
    <source>
        <dbReference type="ARBA" id="ARBA00022840"/>
    </source>
</evidence>
<dbReference type="PANTHER" id="PTHR43033:SF1">
    <property type="entry name" value="TRNA(ILE)-LYSIDINE SYNTHASE-RELATED"/>
    <property type="match status" value="1"/>
</dbReference>
<reference evidence="11 12" key="1">
    <citation type="submission" date="2019-07" db="EMBL/GenBank/DDBJ databases">
        <title>Tepidimonas taiwanensis I1-1 draft genome.</title>
        <authorList>
            <person name="Da Costa M.S."/>
            <person name="Froufe H.J.C."/>
            <person name="Egas C."/>
            <person name="Albuquerque L."/>
        </authorList>
    </citation>
    <scope>NUCLEOTIDE SEQUENCE [LARGE SCALE GENOMIC DNA]</scope>
    <source>
        <strain evidence="11 12">I1-1</strain>
    </source>
</reference>
<evidence type="ECO:0000256" key="1">
    <source>
        <dbReference type="ARBA" id="ARBA00022490"/>
    </source>
</evidence>
<dbReference type="GO" id="GO:0005524">
    <property type="term" value="F:ATP binding"/>
    <property type="evidence" value="ECO:0007669"/>
    <property type="project" value="UniProtKB-UniRule"/>
</dbReference>
<dbReference type="CDD" id="cd01992">
    <property type="entry name" value="TilS_N"/>
    <property type="match status" value="1"/>
</dbReference>
<proteinExistence type="inferred from homology"/>
<evidence type="ECO:0000259" key="9">
    <source>
        <dbReference type="Pfam" id="PF01171"/>
    </source>
</evidence>
<evidence type="ECO:0000256" key="6">
    <source>
        <dbReference type="ARBA" id="ARBA00048539"/>
    </source>
</evidence>
<sequence>MPGSTPTGASPTPRPSAPEAAAAALAAWAQRHPDLDRAGAPLLVAYSGGADSTALLLAALARWPQRVRAVHVHHGLQAAADAFEQHVRACCAAWGAPLEAVRVQVPRTPGRSPEEAARAARYAALRDAAHRHSAAAVLLGHHALDQIETVLLALTRGAGLPGLAAMPERAERDGVTWGRPLLAADGRALRAQLAAAGVLWVDDPTNADPHPVRNRLRHAVLPALLAAFPQAPQTFARSARHAASAQALLTALAREDGHAIGDPPRLTALRALPPARALNALRHWLRERHGAQASDAQWRALMQQIDAARTRGHRIELRLGPGRIRRTGDVLTWEPDPALSGATTTAAGSTAPTPPRSCPAESKS</sequence>
<dbReference type="InterPro" id="IPR014729">
    <property type="entry name" value="Rossmann-like_a/b/a_fold"/>
</dbReference>
<comment type="domain">
    <text evidence="7">The N-terminal region contains the highly conserved SGGXDS motif, predicted to be a P-loop motif involved in ATP binding.</text>
</comment>
<keyword evidence="12" id="KW-1185">Reference proteome</keyword>
<dbReference type="NCBIfam" id="TIGR02432">
    <property type="entry name" value="lysidine_TilS_N"/>
    <property type="match status" value="1"/>
</dbReference>
<dbReference type="InterPro" id="IPR012795">
    <property type="entry name" value="tRNA_Ile_lys_synt_N"/>
</dbReference>
<keyword evidence="2 7" id="KW-0436">Ligase</keyword>
<feature type="domain" description="tRNA(Ile)-lysidine/2-thiocytidine synthase N-terminal" evidence="9">
    <location>
        <begin position="42"/>
        <end position="218"/>
    </location>
</feature>
<gene>
    <name evidence="7 11" type="primary">tilS</name>
    <name evidence="11" type="ORF">Ttaiw_00696</name>
</gene>
<dbReference type="OrthoDB" id="9807403at2"/>
<keyword evidence="4 7" id="KW-0547">Nucleotide-binding</keyword>
<evidence type="ECO:0000256" key="4">
    <source>
        <dbReference type="ARBA" id="ARBA00022741"/>
    </source>
</evidence>
<feature type="domain" description="tRNA(Ile)-lysidine synthase substrate-binding" evidence="10">
    <location>
        <begin position="266"/>
        <end position="327"/>
    </location>
</feature>
<dbReference type="Gene3D" id="3.40.50.620">
    <property type="entry name" value="HUPs"/>
    <property type="match status" value="1"/>
</dbReference>
<comment type="caution">
    <text evidence="11">The sequence shown here is derived from an EMBL/GenBank/DDBJ whole genome shotgun (WGS) entry which is preliminary data.</text>
</comment>
<evidence type="ECO:0000256" key="3">
    <source>
        <dbReference type="ARBA" id="ARBA00022694"/>
    </source>
</evidence>
<dbReference type="Pfam" id="PF01171">
    <property type="entry name" value="ATP_bind_3"/>
    <property type="match status" value="1"/>
</dbReference>